<evidence type="ECO:0000259" key="1">
    <source>
        <dbReference type="Pfam" id="PF12697"/>
    </source>
</evidence>
<dbReference type="PANTHER" id="PTHR43194">
    <property type="entry name" value="HYDROLASE ALPHA/BETA FOLD FAMILY"/>
    <property type="match status" value="1"/>
</dbReference>
<protein>
    <submittedName>
        <fullName evidence="2">Putative esterase/lipase</fullName>
    </submittedName>
</protein>
<dbReference type="Proteomes" id="UP000250053">
    <property type="component" value="Segment"/>
</dbReference>
<dbReference type="PRINTS" id="PR00111">
    <property type="entry name" value="ABHYDROLASE"/>
</dbReference>
<dbReference type="InterPro" id="IPR050228">
    <property type="entry name" value="Carboxylesterase_BioH"/>
</dbReference>
<feature type="domain" description="AB hydrolase-1" evidence="1">
    <location>
        <begin position="27"/>
        <end position="259"/>
    </location>
</feature>
<dbReference type="GeneID" id="64871945"/>
<name>A0A2Z5XVJ3_9CAUD</name>
<organism evidence="2 3">
    <name type="scientific">Mycobacterium phage PP</name>
    <dbReference type="NCBI Taxonomy" id="2077134"/>
    <lineage>
        <taxon>Viruses</taxon>
        <taxon>Duplodnaviria</taxon>
        <taxon>Heunggongvirae</taxon>
        <taxon>Uroviricota</taxon>
        <taxon>Caudoviricetes</taxon>
        <taxon>Sagamiharavirus</taxon>
        <taxon>Sagamiharavirus PP</taxon>
    </lineage>
</organism>
<evidence type="ECO:0000313" key="3">
    <source>
        <dbReference type="Proteomes" id="UP000250053"/>
    </source>
</evidence>
<proteinExistence type="predicted"/>
<evidence type="ECO:0000313" key="2">
    <source>
        <dbReference type="EMBL" id="BBC53857.1"/>
    </source>
</evidence>
<dbReference type="Gene3D" id="3.40.50.1820">
    <property type="entry name" value="alpha/beta hydrolase"/>
    <property type="match status" value="1"/>
</dbReference>
<dbReference type="EMBL" id="AP018486">
    <property type="protein sequence ID" value="BBC53857.1"/>
    <property type="molecule type" value="Genomic_DNA"/>
</dbReference>
<dbReference type="KEGG" id="vg:64871945"/>
<dbReference type="SUPFAM" id="SSF53474">
    <property type="entry name" value="alpha/beta-Hydrolases"/>
    <property type="match status" value="1"/>
</dbReference>
<accession>A0A2Z5XVJ3</accession>
<dbReference type="InterPro" id="IPR000073">
    <property type="entry name" value="AB_hydrolase_1"/>
</dbReference>
<sequence>MTIKESAILLDNGFRVGVSQVGEGVPLVFLHGLSVSSRAYEELLYALAARGFAVTAIDAPNHGRSDSLPWGHSVSDMANVVAHAVGKLDFAQPPVIVGHSMGGAIAAEVAAMYPWMVSGLVLLDAAVGPTFHESIQVGPKRTLVVRAAEKLGGAVRDVAADGYRALRGRSASENLSLFQTLRQGLSSLRFIRAARALVEYDSADSLKSIPGHGIPAVVIHGQLDQIVPLQAGREAANAVQGHIFIMAGAYHSWMLAAPELGAQVIRVGIHVATER</sequence>
<dbReference type="RefSeq" id="YP_010062284.1">
    <property type="nucleotide sequence ID" value="NC_054792.1"/>
</dbReference>
<dbReference type="InterPro" id="IPR029058">
    <property type="entry name" value="AB_hydrolase_fold"/>
</dbReference>
<reference evidence="2 3" key="1">
    <citation type="submission" date="2018-01" db="EMBL/GenBank/DDBJ databases">
        <title>Genome sequence of Mycobacterium phage PP.</title>
        <authorList>
            <person name="Uchiyama J."/>
            <person name="Matsuzaki S."/>
        </authorList>
    </citation>
    <scope>NUCLEOTIDE SEQUENCE [LARGE SCALE GENOMIC DNA]</scope>
</reference>
<dbReference type="Pfam" id="PF12697">
    <property type="entry name" value="Abhydrolase_6"/>
    <property type="match status" value="1"/>
</dbReference>
<keyword evidence="3" id="KW-1185">Reference proteome</keyword>
<dbReference type="PANTHER" id="PTHR43194:SF5">
    <property type="entry name" value="PIMELOYL-[ACYL-CARRIER PROTEIN] METHYL ESTER ESTERASE"/>
    <property type="match status" value="1"/>
</dbReference>